<accession>A0A1X1D362</accession>
<dbReference type="Gene3D" id="3.20.20.150">
    <property type="entry name" value="Divalent-metal-dependent TIM barrel enzymes"/>
    <property type="match status" value="1"/>
</dbReference>
<comment type="caution">
    <text evidence="2">The sequence shown here is derived from an EMBL/GenBank/DDBJ whole genome shotgun (WGS) entry which is preliminary data.</text>
</comment>
<dbReference type="PANTHER" id="PTHR12110">
    <property type="entry name" value="HYDROXYPYRUVATE ISOMERASE"/>
    <property type="match status" value="1"/>
</dbReference>
<name>A0A1X1D362_9GAMM</name>
<reference evidence="2 3" key="1">
    <citation type="journal article" date="2017" name="Antonie Van Leeuwenhoek">
        <title>Phylogenomic resolution of the bacterial genus Pantoea and its relationship with Erwinia and Tatumella.</title>
        <authorList>
            <person name="Palmer M."/>
            <person name="Steenkamp E.T."/>
            <person name="Coetzee M.P."/>
            <person name="Chan W.Y."/>
            <person name="van Zyl E."/>
            <person name="De Maayer P."/>
            <person name="Coutinho T.A."/>
            <person name="Blom J."/>
            <person name="Smits T.H."/>
            <person name="Duffy B."/>
            <person name="Venter S.N."/>
        </authorList>
    </citation>
    <scope>NUCLEOTIDE SEQUENCE [LARGE SCALE GENOMIC DNA]</scope>
    <source>
        <strain evidence="2 3">LMG 26275</strain>
    </source>
</reference>
<organism evidence="2 3">
    <name type="scientific">Pantoea rwandensis</name>
    <dbReference type="NCBI Taxonomy" id="1076550"/>
    <lineage>
        <taxon>Bacteria</taxon>
        <taxon>Pseudomonadati</taxon>
        <taxon>Pseudomonadota</taxon>
        <taxon>Gammaproteobacteria</taxon>
        <taxon>Enterobacterales</taxon>
        <taxon>Erwiniaceae</taxon>
        <taxon>Pantoea</taxon>
    </lineage>
</organism>
<dbReference type="InterPro" id="IPR013022">
    <property type="entry name" value="Xyl_isomerase-like_TIM-brl"/>
</dbReference>
<dbReference type="OrthoDB" id="9804047at2"/>
<dbReference type="InterPro" id="IPR050312">
    <property type="entry name" value="IolE/XylAMocC-like"/>
</dbReference>
<sequence>MSQIEIGNAPDSWGIWFPSNDRQVSWKVFLDEVAQAGYSCIELGPWGYLPTDASELRRELENRNLKLVASTVGCNLLNESSIEQMLSQLPDVVKLQKSLGAEFVVLLPAMFTDLFTGDVVMDKTLTAKERATFNSNVERIGKIVHEEYGLTLTVHPHVDCHLETEEDIESLLESTSPEHVSLCLDVGHHAYGGGDACAFIKKHIERIPYIHLKNCDGEVLAQMRRENWSFAYAVTKNIMCEPWKGMVDFNQLKAVLDEVNYQGYAVVEQDMYPVAPERPLPIARDTRKFLFDIGIG</sequence>
<evidence type="ECO:0000313" key="3">
    <source>
        <dbReference type="Proteomes" id="UP000193558"/>
    </source>
</evidence>
<evidence type="ECO:0000259" key="1">
    <source>
        <dbReference type="Pfam" id="PF01261"/>
    </source>
</evidence>
<dbReference type="RefSeq" id="WP_084932239.1">
    <property type="nucleotide sequence ID" value="NZ_MLFR01000002.1"/>
</dbReference>
<dbReference type="EMBL" id="MLFR01000002">
    <property type="protein sequence ID" value="ORM71074.1"/>
    <property type="molecule type" value="Genomic_DNA"/>
</dbReference>
<dbReference type="AlphaFoldDB" id="A0A1X1D362"/>
<proteinExistence type="predicted"/>
<dbReference type="Pfam" id="PF01261">
    <property type="entry name" value="AP_endonuc_2"/>
    <property type="match status" value="1"/>
</dbReference>
<dbReference type="Proteomes" id="UP000193558">
    <property type="component" value="Unassembled WGS sequence"/>
</dbReference>
<dbReference type="InterPro" id="IPR036237">
    <property type="entry name" value="Xyl_isomerase-like_sf"/>
</dbReference>
<dbReference type="SUPFAM" id="SSF51658">
    <property type="entry name" value="Xylose isomerase-like"/>
    <property type="match status" value="1"/>
</dbReference>
<evidence type="ECO:0000313" key="2">
    <source>
        <dbReference type="EMBL" id="ORM71074.1"/>
    </source>
</evidence>
<dbReference type="PANTHER" id="PTHR12110:SF41">
    <property type="entry name" value="INOSOSE DEHYDRATASE"/>
    <property type="match status" value="1"/>
</dbReference>
<protein>
    <recommendedName>
        <fullName evidence="1">Xylose isomerase-like TIM barrel domain-containing protein</fullName>
    </recommendedName>
</protein>
<feature type="domain" description="Xylose isomerase-like TIM barrel" evidence="1">
    <location>
        <begin position="30"/>
        <end position="289"/>
    </location>
</feature>
<gene>
    <name evidence="2" type="ORF">HA51_04065</name>
</gene>